<dbReference type="GO" id="GO:0001917">
    <property type="term" value="C:photoreceptor inner segment"/>
    <property type="evidence" value="ECO:0007669"/>
    <property type="project" value="UniProtKB-SubCell"/>
</dbReference>
<feature type="compositionally biased region" description="Acidic residues" evidence="11">
    <location>
        <begin position="891"/>
        <end position="906"/>
    </location>
</feature>
<accession>A0AAJ8AY25</accession>
<evidence type="ECO:0000256" key="1">
    <source>
        <dbReference type="ARBA" id="ARBA00004437"/>
    </source>
</evidence>
<feature type="compositionally biased region" description="Acidic residues" evidence="11">
    <location>
        <begin position="958"/>
        <end position="968"/>
    </location>
</feature>
<dbReference type="SMART" id="SM00200">
    <property type="entry name" value="SEA"/>
    <property type="match status" value="2"/>
</dbReference>
<dbReference type="PROSITE" id="PS50024">
    <property type="entry name" value="SEA"/>
    <property type="match status" value="2"/>
</dbReference>
<reference evidence="15" key="1">
    <citation type="submission" date="2025-08" db="UniProtKB">
        <authorList>
            <consortium name="RefSeq"/>
        </authorList>
    </citation>
    <scope>IDENTIFICATION</scope>
    <source>
        <tissue evidence="15">Brain</tissue>
    </source>
</reference>
<evidence type="ECO:0000256" key="3">
    <source>
        <dbReference type="ARBA" id="ARBA00004593"/>
    </source>
</evidence>
<gene>
    <name evidence="15" type="primary">impg2b</name>
</gene>
<dbReference type="PANTHER" id="PTHR12199:SF4">
    <property type="entry name" value="INTERPHOTORECEPTOR MATRIX PROTEOGLYCAN 2"/>
    <property type="match status" value="1"/>
</dbReference>
<evidence type="ECO:0000259" key="13">
    <source>
        <dbReference type="PROSITE" id="PS50024"/>
    </source>
</evidence>
<feature type="region of interest" description="Disordered" evidence="11">
    <location>
        <begin position="890"/>
        <end position="978"/>
    </location>
</feature>
<dbReference type="PANTHER" id="PTHR12199">
    <property type="entry name" value="INTERPHOTORECEPTOR MATRIX PROTEOGLYCAN"/>
    <property type="match status" value="1"/>
</dbReference>
<keyword evidence="7" id="KW-0732">Signal</keyword>
<keyword evidence="9" id="KW-0325">Glycoprotein</keyword>
<keyword evidence="6" id="KW-0358">Heparin-binding</keyword>
<sequence>MVDSDQLLYRRHAALTRRKRDILFPSGVKLCTQETFDQAVVNHLYYFHLRVCQETVWEAFKIFWDRLPDRDEYQDWVGRCKNGSISVMDIGSFFSQSEEHINLIKSRVAMATAKNSVPITSGPTPCSSETTTVQTGDSATETLPGEDVVIIESETMATDQISGTPGFRVTASTPLLSPTEGSDQEVPVTYLTEIPVDLTSAPAVAAKPIDTEDIQETGGSITSDSPPSVMTDIEIPTESEDGDVSYIAENTVEVATEVADSVTHKPLDGKEDKTVPDTTKETMDVVEEDNEILEFVPEDVVLPDPGLIEEVTPKGEEPPSEAVAQEVLTEATVAVFTMPTTIPATEAVTEEEVGQGVSPEPGTEEPSEIMTEVIPETTVEVIVGPDVEEMLDNPLDITPNITLTDKVLEEPTEDSPGLITETGPDVPDPVEAAVLEEPEGEIQKPPVEHPSEAVVVVSHDETEISTEAVQTVFLITDSDSEDKIFINVTPEQESVSNVETEIPSQASILVTTDKIEERVTEDKPTLMAEVTPEPAVVILQGEKDEDTSHVAEEIPPNTTVAEKETTDKDTPGETVEEAAVVETDKADGEVEVEIKHEEDKPTVVSEDKITEAAVEVESPEVVTIKTDVKEIVETVVEETAEEELAVQTEKINVAEGEEKLAKEAEGTTFTVEDIEEAPVEVTKEEEPVEAEIETSVVEEPVKRVDTKQIEKEAVEATGEPTEGGEETPEAPIEPAEEERGEIIETAVESVQEPEPVEETVDIIETTEGSVKEAEPAQEVESVEEPQQKPELVEDITEDIKPTGESTQDVEVIEEIVEELEPTEEPAQEPELVEDASEGIKSIVEPAQDVELVEEIVPTEELVQEPELVEDIAEAIEPTGEPTQEILKESELTEELAQELEPVEEVAEEKKPTGGTALEAEHKVPDEDKTDPGVTSVDITKEAVGGEPSEEREEATSEASEEITQDIDFGEPGAGGAKPDVTEEVLLEIPSECDEDITPVVVVIPEDTEESLPGTEVEETPEPEIMVEPPGDSEVEVPSELTKESTTQAVEPSSDVSEPGYFPEVEEEITPEVPSETPEAVTHIQPGTISEVETPEEVIRESPEELAPESAPKEDSTPSKDSIQVVPEKVAPEVEPEEDGGPREDSVQVAPAEVPPEKTDGISPEVAAEDAGKIMTEAPAEGPSESTDEIIPETVTATEEATPGTSLEVTTKYEVEYNNGNFPDSTERPYVVDDDLLGNNGFGLENEVENSIGNEIDDTLLRPLRPLKDHVVELSIKLRGETYNDALRDPSSFHYQQLARHFTRKIEDAFERLPGFKNVYVVEFRPQKDLERGLVVLVHYTITLEVDSGGITNDTLDFISLQNNLVEKNYPGAAEQPTVVYTITDFRNYITEALHKDNFMTNSSLETQPDPLQLENAENLLPSGKPTIQPVDTYDNMDNVLAAEKPPDAPSHEVDSSDVFLKKEDFLFDPFDPWKGPQSGGVSENDVFMFDESTAPPPPAKISERTLDLEQTTQDNNGNIEDEGFLLSNTLGAGDNTPRGDDVVSPEGSSAAPPPLLKPQTGSESTLDDGSGSGFSGDGQGADLWSWQPTATSDGTGSYNNGDGSLEVLPPPDLEENDEEDEDQEEEEVVAESPNTERDDLVAVGVEFTSTPSLQTTTAPAFEESVLDGGIEEPFLDKVLVTPHISTDPRYSTTIQAPVFSPKGTLTVELSVQTVEASGTYDDYSMTEPHLIVAPVTDYPEPEAWTHEAPVFAGLTDAAIKLQETTEVVEVTTAAAVQLPVVTVGSSSAEDLPEEEEVEVIVAPEVSEDLEVPVTDVSSTEEFPSFVEVQAVTVKESSFVTEKPSDVKVLTEKPELLDEVEILEEQHIGATDPTTTTTALAVGVLDRDLVVDEVMVVTTTTAAPVPTASISSDHSSYIVLSPEKDSPFTRVSDSVPEDEEPVQDEHLNHEDVHEVPISTTSSAVTQWLPTEEDTGILQTTTSSLQEVKDSTPAAEIQIFEHDFSNIPSIDVSFDVFQYGGVATEGDSSGFFSGAQGSDLDAIALPTRPGRALTVFFSLRVTNMAFSMDLFNKSSSEYKALEQRFLQLLVPYLQSNLNNFQNLEILNFRNGSIVVNSRMRFGKPVPRGVTNVVYLILEDFANTAYQTMNLAIDKYSLDVESGDGADPCKFQACNEFSKCMVNQWSGEAECVCDPGYLSVDGLPCQSVCEVQHDFCLNDGKCDIIPGRGAICRCRVGENWWYRGEHCEEYVSEPLVVGIAIASVAGFLMVAAGIIFFLARTLREQYDGEDTEDPLRRGDSVPTLERAAKFNPMFESDPVTAQYYRRYEDDMPQYYRRRDPDIPEYSSSASVDGSKDFSSEEIQHIYQNTTLTKEEIQERLRIIELCARDRHFAEFVQQTQVFLERRGSSTT</sequence>
<feature type="compositionally biased region" description="Acidic residues" evidence="11">
    <location>
        <begin position="722"/>
        <end position="739"/>
    </location>
</feature>
<dbReference type="InterPro" id="IPR000742">
    <property type="entry name" value="EGF"/>
</dbReference>
<protein>
    <submittedName>
        <fullName evidence="15">Interphotoreceptor matrix proteoglycan 2 isoform X2</fullName>
    </submittedName>
</protein>
<evidence type="ECO:0000256" key="9">
    <source>
        <dbReference type="ARBA" id="ARBA00023180"/>
    </source>
</evidence>
<evidence type="ECO:0000256" key="12">
    <source>
        <dbReference type="SAM" id="Phobius"/>
    </source>
</evidence>
<feature type="region of interest" description="Disordered" evidence="11">
    <location>
        <begin position="348"/>
        <end position="368"/>
    </location>
</feature>
<evidence type="ECO:0000256" key="5">
    <source>
        <dbReference type="ARBA" id="ARBA00022530"/>
    </source>
</evidence>
<evidence type="ECO:0000256" key="11">
    <source>
        <dbReference type="SAM" id="MobiDB-lite"/>
    </source>
</evidence>
<feature type="compositionally biased region" description="Acidic residues" evidence="11">
    <location>
        <begin position="1612"/>
        <end position="1629"/>
    </location>
</feature>
<keyword evidence="12" id="KW-1133">Transmembrane helix</keyword>
<feature type="compositionally biased region" description="Basic and acidic residues" evidence="11">
    <location>
        <begin position="918"/>
        <end position="930"/>
    </location>
</feature>
<keyword evidence="12" id="KW-0472">Membrane</keyword>
<dbReference type="InterPro" id="IPR039861">
    <property type="entry name" value="IMPG"/>
</dbReference>
<dbReference type="InterPro" id="IPR036364">
    <property type="entry name" value="SEA_dom_sf"/>
</dbReference>
<feature type="compositionally biased region" description="Basic and acidic residues" evidence="11">
    <location>
        <begin position="701"/>
        <end position="714"/>
    </location>
</feature>
<feature type="region of interest" description="Disordered" evidence="11">
    <location>
        <begin position="701"/>
        <end position="739"/>
    </location>
</feature>
<feature type="region of interest" description="Disordered" evidence="11">
    <location>
        <begin position="1513"/>
        <end position="1639"/>
    </location>
</feature>
<evidence type="ECO:0000256" key="4">
    <source>
        <dbReference type="ARBA" id="ARBA00022525"/>
    </source>
</evidence>
<dbReference type="Pfam" id="PF01390">
    <property type="entry name" value="SEA"/>
    <property type="match status" value="2"/>
</dbReference>
<dbReference type="PROSITE" id="PS01186">
    <property type="entry name" value="EGF_2"/>
    <property type="match status" value="1"/>
</dbReference>
<feature type="region of interest" description="Disordered" evidence="11">
    <location>
        <begin position="2334"/>
        <end position="2353"/>
    </location>
</feature>
<dbReference type="GO" id="GO:0033165">
    <property type="term" value="C:interphotoreceptor matrix"/>
    <property type="evidence" value="ECO:0007669"/>
    <property type="project" value="UniProtKB-SubCell"/>
</dbReference>
<feature type="region of interest" description="Disordered" evidence="11">
    <location>
        <begin position="767"/>
        <end position="807"/>
    </location>
</feature>
<evidence type="ECO:0000313" key="15">
    <source>
        <dbReference type="RefSeq" id="XP_050921712.1"/>
    </source>
</evidence>
<feature type="region of interest" description="Disordered" evidence="11">
    <location>
        <begin position="1004"/>
        <end position="1162"/>
    </location>
</feature>
<feature type="compositionally biased region" description="Polar residues" evidence="11">
    <location>
        <begin position="1586"/>
        <end position="1602"/>
    </location>
</feature>
<dbReference type="InterPro" id="IPR000082">
    <property type="entry name" value="SEA_dom"/>
</dbReference>
<dbReference type="GeneID" id="108873678"/>
<feature type="compositionally biased region" description="Gly residues" evidence="11">
    <location>
        <begin position="1570"/>
        <end position="1579"/>
    </location>
</feature>
<evidence type="ECO:0000256" key="2">
    <source>
        <dbReference type="ARBA" id="ARBA00004504"/>
    </source>
</evidence>
<proteinExistence type="predicted"/>
<keyword evidence="10" id="KW-0966">Cell projection</keyword>
<evidence type="ECO:0000256" key="8">
    <source>
        <dbReference type="ARBA" id="ARBA00022737"/>
    </source>
</evidence>
<feature type="region of interest" description="Disordered" evidence="11">
    <location>
        <begin position="119"/>
        <end position="140"/>
    </location>
</feature>
<dbReference type="Gene3D" id="3.30.70.960">
    <property type="entry name" value="SEA domain"/>
    <property type="match status" value="2"/>
</dbReference>
<evidence type="ECO:0000313" key="14">
    <source>
        <dbReference type="Proteomes" id="UP000694890"/>
    </source>
</evidence>
<name>A0AAJ8AY25_LATCA</name>
<feature type="compositionally biased region" description="Acidic residues" evidence="11">
    <location>
        <begin position="1005"/>
        <end position="1021"/>
    </location>
</feature>
<dbReference type="SUPFAM" id="SSF82671">
    <property type="entry name" value="SEA domain"/>
    <property type="match status" value="2"/>
</dbReference>
<dbReference type="GO" id="GO:0007601">
    <property type="term" value="P:visual perception"/>
    <property type="evidence" value="ECO:0007669"/>
    <property type="project" value="InterPro"/>
</dbReference>
<evidence type="ECO:0000256" key="10">
    <source>
        <dbReference type="ARBA" id="ARBA00023273"/>
    </source>
</evidence>
<dbReference type="GO" id="GO:0005540">
    <property type="term" value="F:hyaluronic acid binding"/>
    <property type="evidence" value="ECO:0007669"/>
    <property type="project" value="TreeGrafter"/>
</dbReference>
<evidence type="ECO:0000256" key="7">
    <source>
        <dbReference type="ARBA" id="ARBA00022729"/>
    </source>
</evidence>
<evidence type="ECO:0000256" key="6">
    <source>
        <dbReference type="ARBA" id="ARBA00022674"/>
    </source>
</evidence>
<feature type="domain" description="SEA" evidence="13">
    <location>
        <begin position="2049"/>
        <end position="2162"/>
    </location>
</feature>
<feature type="compositionally biased region" description="Basic and acidic residues" evidence="11">
    <location>
        <begin position="785"/>
        <end position="801"/>
    </location>
</feature>
<organism evidence="14 15">
    <name type="scientific">Lates calcarifer</name>
    <name type="common">Barramundi</name>
    <name type="synonym">Holocentrus calcarifer</name>
    <dbReference type="NCBI Taxonomy" id="8187"/>
    <lineage>
        <taxon>Eukaryota</taxon>
        <taxon>Metazoa</taxon>
        <taxon>Chordata</taxon>
        <taxon>Craniata</taxon>
        <taxon>Vertebrata</taxon>
        <taxon>Euteleostomi</taxon>
        <taxon>Actinopterygii</taxon>
        <taxon>Neopterygii</taxon>
        <taxon>Teleostei</taxon>
        <taxon>Neoteleostei</taxon>
        <taxon>Acanthomorphata</taxon>
        <taxon>Carangaria</taxon>
        <taxon>Carangaria incertae sedis</taxon>
        <taxon>Centropomidae</taxon>
        <taxon>Lates</taxon>
    </lineage>
</organism>
<feature type="compositionally biased region" description="Polar residues" evidence="11">
    <location>
        <begin position="1043"/>
        <end position="1055"/>
    </location>
</feature>
<dbReference type="RefSeq" id="XP_050921712.1">
    <property type="nucleotide sequence ID" value="XM_051065755.1"/>
</dbReference>
<dbReference type="GO" id="GO:0008201">
    <property type="term" value="F:heparin binding"/>
    <property type="evidence" value="ECO:0007669"/>
    <property type="project" value="UniProtKB-KW"/>
</dbReference>
<dbReference type="GO" id="GO:0001750">
    <property type="term" value="C:photoreceptor outer segment"/>
    <property type="evidence" value="ECO:0007669"/>
    <property type="project" value="UniProtKB-SubCell"/>
</dbReference>
<keyword evidence="4" id="KW-0964">Secreted</keyword>
<feature type="transmembrane region" description="Helical" evidence="12">
    <location>
        <begin position="2252"/>
        <end position="2276"/>
    </location>
</feature>
<comment type="subcellular location">
    <subcellularLocation>
        <location evidence="2">Cell projection</location>
        <location evidence="2">Cilium</location>
        <location evidence="2">Photoreceptor outer segment</location>
    </subcellularLocation>
    <subcellularLocation>
        <location evidence="1">Photoreceptor inner segment</location>
    </subcellularLocation>
    <subcellularLocation>
        <location evidence="3">Secreted</location>
        <location evidence="3">Extracellular space</location>
        <location evidence="3">Extracellular matrix</location>
        <location evidence="3">Interphotoreceptor matrix</location>
    </subcellularLocation>
</comment>
<dbReference type="Proteomes" id="UP000694890">
    <property type="component" value="Linkage group LG7_2"/>
</dbReference>
<feature type="domain" description="SEA" evidence="13">
    <location>
        <begin position="1267"/>
        <end position="1385"/>
    </location>
</feature>
<keyword evidence="8" id="KW-0677">Repeat</keyword>
<keyword evidence="12" id="KW-0812">Transmembrane</keyword>
<feature type="region of interest" description="Disordered" evidence="11">
    <location>
        <begin position="1473"/>
        <end position="1501"/>
    </location>
</feature>
<dbReference type="CTD" id="570058"/>
<keyword evidence="5" id="KW-0272">Extracellular matrix</keyword>